<keyword evidence="1" id="KW-1133">Transmembrane helix</keyword>
<dbReference type="EMBL" id="JADYXP020000021">
    <property type="protein sequence ID" value="KAL0103580.1"/>
    <property type="molecule type" value="Genomic_DNA"/>
</dbReference>
<feature type="transmembrane region" description="Helical" evidence="1">
    <location>
        <begin position="21"/>
        <end position="42"/>
    </location>
</feature>
<evidence type="ECO:0000256" key="1">
    <source>
        <dbReference type="SAM" id="Phobius"/>
    </source>
</evidence>
<organism evidence="2 3">
    <name type="scientific">Cardiocondyla obscurior</name>
    <dbReference type="NCBI Taxonomy" id="286306"/>
    <lineage>
        <taxon>Eukaryota</taxon>
        <taxon>Metazoa</taxon>
        <taxon>Ecdysozoa</taxon>
        <taxon>Arthropoda</taxon>
        <taxon>Hexapoda</taxon>
        <taxon>Insecta</taxon>
        <taxon>Pterygota</taxon>
        <taxon>Neoptera</taxon>
        <taxon>Endopterygota</taxon>
        <taxon>Hymenoptera</taxon>
        <taxon>Apocrita</taxon>
        <taxon>Aculeata</taxon>
        <taxon>Formicoidea</taxon>
        <taxon>Formicidae</taxon>
        <taxon>Myrmicinae</taxon>
        <taxon>Cardiocondyla</taxon>
    </lineage>
</organism>
<keyword evidence="3" id="KW-1185">Reference proteome</keyword>
<comment type="caution">
    <text evidence="2">The sequence shown here is derived from an EMBL/GenBank/DDBJ whole genome shotgun (WGS) entry which is preliminary data.</text>
</comment>
<name>A0AAW2EKW5_9HYME</name>
<keyword evidence="1" id="KW-0472">Membrane</keyword>
<protein>
    <submittedName>
        <fullName evidence="2">Uncharacterized protein</fullName>
    </submittedName>
</protein>
<sequence>MCVYREPSTMSNFCIRRKVSGLSLFLFLLLFITIIIIIFFFFVNRRWHSLFGCNVARVLLNIYNIRIL</sequence>
<evidence type="ECO:0000313" key="2">
    <source>
        <dbReference type="EMBL" id="KAL0103580.1"/>
    </source>
</evidence>
<reference evidence="2 3" key="1">
    <citation type="submission" date="2023-03" db="EMBL/GenBank/DDBJ databases">
        <title>High recombination rates correlate with genetic variation in Cardiocondyla obscurior ants.</title>
        <authorList>
            <person name="Errbii M."/>
        </authorList>
    </citation>
    <scope>NUCLEOTIDE SEQUENCE [LARGE SCALE GENOMIC DNA]</scope>
    <source>
        <strain evidence="2">Alpha-2009</strain>
        <tissue evidence="2">Whole body</tissue>
    </source>
</reference>
<keyword evidence="1" id="KW-0812">Transmembrane</keyword>
<gene>
    <name evidence="2" type="ORF">PUN28_017684</name>
</gene>
<dbReference type="Proteomes" id="UP001430953">
    <property type="component" value="Unassembled WGS sequence"/>
</dbReference>
<evidence type="ECO:0000313" key="3">
    <source>
        <dbReference type="Proteomes" id="UP001430953"/>
    </source>
</evidence>
<proteinExistence type="predicted"/>
<dbReference type="AlphaFoldDB" id="A0AAW2EKW5"/>
<accession>A0AAW2EKW5</accession>